<dbReference type="InterPro" id="IPR006016">
    <property type="entry name" value="UspA"/>
</dbReference>
<keyword evidence="9" id="KW-1185">Reference proteome</keyword>
<evidence type="ECO:0000313" key="8">
    <source>
        <dbReference type="EMBL" id="SFN51385.1"/>
    </source>
</evidence>
<dbReference type="InterPro" id="IPR011009">
    <property type="entry name" value="Kinase-like_dom_sf"/>
</dbReference>
<evidence type="ECO:0000313" key="9">
    <source>
        <dbReference type="Proteomes" id="UP000198575"/>
    </source>
</evidence>
<dbReference type="PROSITE" id="PS00108">
    <property type="entry name" value="PROTEIN_KINASE_ST"/>
    <property type="match status" value="1"/>
</dbReference>
<accession>A0A1I4ZMA6</accession>
<evidence type="ECO:0000256" key="4">
    <source>
        <dbReference type="ARBA" id="ARBA00022777"/>
    </source>
</evidence>
<dbReference type="InterPro" id="IPR006015">
    <property type="entry name" value="Universal_stress_UspA"/>
</dbReference>
<keyword evidence="2" id="KW-0808">Transferase</keyword>
<dbReference type="Pfam" id="PF00069">
    <property type="entry name" value="Pkinase"/>
    <property type="match status" value="1"/>
</dbReference>
<dbReference type="PANTHER" id="PTHR43289">
    <property type="entry name" value="MITOGEN-ACTIVATED PROTEIN KINASE KINASE KINASE 20-RELATED"/>
    <property type="match status" value="1"/>
</dbReference>
<name>A0A1I4ZMA6_9GAMM</name>
<protein>
    <submittedName>
        <fullName evidence="8">Serine/threonine protein kinase</fullName>
    </submittedName>
</protein>
<dbReference type="PANTHER" id="PTHR43289:SF34">
    <property type="entry name" value="SERINE_THREONINE-PROTEIN KINASE YBDM-RELATED"/>
    <property type="match status" value="1"/>
</dbReference>
<feature type="region of interest" description="Disordered" evidence="6">
    <location>
        <begin position="468"/>
        <end position="489"/>
    </location>
</feature>
<keyword evidence="5" id="KW-0067">ATP-binding</keyword>
<dbReference type="InterPro" id="IPR014729">
    <property type="entry name" value="Rossmann-like_a/b/a_fold"/>
</dbReference>
<dbReference type="InterPro" id="IPR000719">
    <property type="entry name" value="Prot_kinase_dom"/>
</dbReference>
<reference evidence="8 9" key="1">
    <citation type="submission" date="2016-10" db="EMBL/GenBank/DDBJ databases">
        <authorList>
            <person name="de Groot N.N."/>
        </authorList>
    </citation>
    <scope>NUCLEOTIDE SEQUENCE [LARGE SCALE GENOMIC DNA]</scope>
    <source>
        <strain evidence="8 9">CGMCC 1.7659</strain>
    </source>
</reference>
<dbReference type="SUPFAM" id="SSF52402">
    <property type="entry name" value="Adenine nucleotide alpha hydrolases-like"/>
    <property type="match status" value="1"/>
</dbReference>
<evidence type="ECO:0000259" key="7">
    <source>
        <dbReference type="PROSITE" id="PS50011"/>
    </source>
</evidence>
<evidence type="ECO:0000256" key="3">
    <source>
        <dbReference type="ARBA" id="ARBA00022741"/>
    </source>
</evidence>
<dbReference type="GO" id="GO:0004674">
    <property type="term" value="F:protein serine/threonine kinase activity"/>
    <property type="evidence" value="ECO:0007669"/>
    <property type="project" value="UniProtKB-KW"/>
</dbReference>
<dbReference type="AlphaFoldDB" id="A0A1I4ZMA6"/>
<dbReference type="CDD" id="cd00293">
    <property type="entry name" value="USP-like"/>
    <property type="match status" value="1"/>
</dbReference>
<proteinExistence type="inferred from homology"/>
<dbReference type="STRING" id="578942.SAMN05216289_12716"/>
<dbReference type="Pfam" id="PF00582">
    <property type="entry name" value="Usp"/>
    <property type="match status" value="1"/>
</dbReference>
<evidence type="ECO:0000256" key="2">
    <source>
        <dbReference type="ARBA" id="ARBA00022679"/>
    </source>
</evidence>
<dbReference type="CDD" id="cd14014">
    <property type="entry name" value="STKc_PknB_like"/>
    <property type="match status" value="1"/>
</dbReference>
<keyword evidence="3" id="KW-0547">Nucleotide-binding</keyword>
<keyword evidence="4 8" id="KW-0418">Kinase</keyword>
<evidence type="ECO:0000256" key="1">
    <source>
        <dbReference type="ARBA" id="ARBA00008791"/>
    </source>
</evidence>
<evidence type="ECO:0000256" key="5">
    <source>
        <dbReference type="ARBA" id="ARBA00022840"/>
    </source>
</evidence>
<dbReference type="EMBL" id="FOVF01000027">
    <property type="protein sequence ID" value="SFN51385.1"/>
    <property type="molecule type" value="Genomic_DNA"/>
</dbReference>
<evidence type="ECO:0000256" key="6">
    <source>
        <dbReference type="SAM" id="MobiDB-lite"/>
    </source>
</evidence>
<dbReference type="SUPFAM" id="SSF56112">
    <property type="entry name" value="Protein kinase-like (PK-like)"/>
    <property type="match status" value="1"/>
</dbReference>
<organism evidence="8 9">
    <name type="scientific">Dokdonella immobilis</name>
    <dbReference type="NCBI Taxonomy" id="578942"/>
    <lineage>
        <taxon>Bacteria</taxon>
        <taxon>Pseudomonadati</taxon>
        <taxon>Pseudomonadota</taxon>
        <taxon>Gammaproteobacteria</taxon>
        <taxon>Lysobacterales</taxon>
        <taxon>Rhodanobacteraceae</taxon>
        <taxon>Dokdonella</taxon>
    </lineage>
</organism>
<dbReference type="Gene3D" id="1.10.510.10">
    <property type="entry name" value="Transferase(Phosphotransferase) domain 1"/>
    <property type="match status" value="1"/>
</dbReference>
<sequence length="489" mass="53823">MPVKLQPGMTIGGFTLVEPLHEGGMSRLWSVTHPDHTMALLMKLPRIDYGEAVSQVVSFEVERMLMPMIDGEHVPRYVASGEYEDQPWLVMQRMHGETLQPLLERLPLAAERVAAIGAMTALALEDLHHQRVVHLDVKPGNVLLQADPRDGSERAVLLDFGLSHHADLPDLLAEQFHVPMGTAPYIAPEQVLGVRDEPRSDLFALGVTLYQLATGKLPFGAPAGTAGMRRRLHDEPPAPRQLNPAVPRWLQEIILRCLEVDPDRRHASAAQLAFDLQHPDQVPLTSRADRLGGRGPLARALHWLSALGTRATIERKKAVATRGAPLIMTAIDLKQTNRALDDALRDMTTRIVQTAADSRLACVTVLRVARIGIEPTLDIEGRSRHVKRLIALRDWARSLPLEEHRITFHVLEASEVADALIDYARSNRIDQLIMGARGVTGVRRMLGSVSSRVVAEANCTVTVVRAGRESAAEQAPGPEPTESKPASEQ</sequence>
<keyword evidence="8" id="KW-0723">Serine/threonine-protein kinase</keyword>
<dbReference type="Gene3D" id="3.40.50.620">
    <property type="entry name" value="HUPs"/>
    <property type="match status" value="1"/>
</dbReference>
<dbReference type="PROSITE" id="PS50011">
    <property type="entry name" value="PROTEIN_KINASE_DOM"/>
    <property type="match status" value="1"/>
</dbReference>
<dbReference type="SMART" id="SM00220">
    <property type="entry name" value="S_TKc"/>
    <property type="match status" value="1"/>
</dbReference>
<dbReference type="Gene3D" id="3.30.200.20">
    <property type="entry name" value="Phosphorylase Kinase, domain 1"/>
    <property type="match status" value="1"/>
</dbReference>
<dbReference type="PRINTS" id="PR01438">
    <property type="entry name" value="UNVRSLSTRESS"/>
</dbReference>
<gene>
    <name evidence="8" type="ORF">SAMN05216289_12716</name>
</gene>
<dbReference type="GO" id="GO:0005524">
    <property type="term" value="F:ATP binding"/>
    <property type="evidence" value="ECO:0007669"/>
    <property type="project" value="UniProtKB-KW"/>
</dbReference>
<dbReference type="OrthoDB" id="9801841at2"/>
<feature type="domain" description="Protein kinase" evidence="7">
    <location>
        <begin position="14"/>
        <end position="281"/>
    </location>
</feature>
<dbReference type="InterPro" id="IPR008271">
    <property type="entry name" value="Ser/Thr_kinase_AS"/>
</dbReference>
<comment type="similarity">
    <text evidence="1">Belongs to the universal stress protein A family.</text>
</comment>
<dbReference type="Proteomes" id="UP000198575">
    <property type="component" value="Unassembled WGS sequence"/>
</dbReference>